<feature type="domain" description="Helicase C-terminal" evidence="11">
    <location>
        <begin position="525"/>
        <end position="683"/>
    </location>
</feature>
<dbReference type="Gene3D" id="2.40.50.140">
    <property type="entry name" value="Nucleic acid-binding proteins"/>
    <property type="match status" value="1"/>
</dbReference>
<dbReference type="RefSeq" id="WP_373970301.1">
    <property type="nucleotide sequence ID" value="NZ_JBHDLJ010000001.1"/>
</dbReference>
<dbReference type="GO" id="GO:0004386">
    <property type="term" value="F:helicase activity"/>
    <property type="evidence" value="ECO:0007669"/>
    <property type="project" value="UniProtKB-KW"/>
</dbReference>
<dbReference type="PROSITE" id="PS51192">
    <property type="entry name" value="HELICASE_ATP_BIND_1"/>
    <property type="match status" value="1"/>
</dbReference>
<dbReference type="InterPro" id="IPR033454">
    <property type="entry name" value="RecG_wedge"/>
</dbReference>
<accession>A0ABV4UI27</accession>
<dbReference type="EMBL" id="JBHDLJ010000001">
    <property type="protein sequence ID" value="MFB0833133.1"/>
    <property type="molecule type" value="Genomic_DNA"/>
</dbReference>
<dbReference type="InterPro" id="IPR045562">
    <property type="entry name" value="RecG_dom3_C"/>
</dbReference>
<keyword evidence="4 12" id="KW-0347">Helicase</keyword>
<dbReference type="PANTHER" id="PTHR47964">
    <property type="entry name" value="ATP-DEPENDENT DNA HELICASE HOMOLOG RECG, CHLOROPLASTIC"/>
    <property type="match status" value="1"/>
</dbReference>
<reference evidence="12 13" key="1">
    <citation type="submission" date="2024-09" db="EMBL/GenBank/DDBJ databases">
        <authorList>
            <person name="Salinas-Garcia M.A."/>
            <person name="Prieme A."/>
        </authorList>
    </citation>
    <scope>NUCLEOTIDE SEQUENCE [LARGE SCALE GENOMIC DNA]</scope>
    <source>
        <strain evidence="12 13">DSM 21081</strain>
    </source>
</reference>
<evidence type="ECO:0000256" key="1">
    <source>
        <dbReference type="ARBA" id="ARBA00022741"/>
    </source>
</evidence>
<feature type="region of interest" description="Disordered" evidence="9">
    <location>
        <begin position="507"/>
        <end position="553"/>
    </location>
</feature>
<dbReference type="InterPro" id="IPR011545">
    <property type="entry name" value="DEAD/DEAH_box_helicase_dom"/>
</dbReference>
<dbReference type="CDD" id="cd04488">
    <property type="entry name" value="RecG_wedge_OBF"/>
    <property type="match status" value="1"/>
</dbReference>
<evidence type="ECO:0000259" key="10">
    <source>
        <dbReference type="PROSITE" id="PS51192"/>
    </source>
</evidence>
<dbReference type="InterPro" id="IPR001650">
    <property type="entry name" value="Helicase_C-like"/>
</dbReference>
<name>A0ABV4UI27_9MICC</name>
<dbReference type="SUPFAM" id="SSF50249">
    <property type="entry name" value="Nucleic acid-binding proteins"/>
    <property type="match status" value="1"/>
</dbReference>
<keyword evidence="3" id="KW-0378">Hydrolase</keyword>
<evidence type="ECO:0000259" key="11">
    <source>
        <dbReference type="PROSITE" id="PS51194"/>
    </source>
</evidence>
<keyword evidence="1" id="KW-0547">Nucleotide-binding</keyword>
<evidence type="ECO:0000256" key="9">
    <source>
        <dbReference type="SAM" id="MobiDB-lite"/>
    </source>
</evidence>
<evidence type="ECO:0000256" key="7">
    <source>
        <dbReference type="ARBA" id="ARBA00023204"/>
    </source>
</evidence>
<dbReference type="InterPro" id="IPR027417">
    <property type="entry name" value="P-loop_NTPase"/>
</dbReference>
<gene>
    <name evidence="12" type="ORF">ACETWP_00885</name>
</gene>
<evidence type="ECO:0000313" key="13">
    <source>
        <dbReference type="Proteomes" id="UP001575652"/>
    </source>
</evidence>
<dbReference type="InterPro" id="IPR012340">
    <property type="entry name" value="NA-bd_OB-fold"/>
</dbReference>
<keyword evidence="13" id="KW-1185">Reference proteome</keyword>
<dbReference type="Pfam" id="PF19833">
    <property type="entry name" value="RecG_dom3_C"/>
    <property type="match status" value="1"/>
</dbReference>
<dbReference type="Pfam" id="PF00270">
    <property type="entry name" value="DEAD"/>
    <property type="match status" value="1"/>
</dbReference>
<dbReference type="CDD" id="cd17992">
    <property type="entry name" value="DEXHc_RecG"/>
    <property type="match status" value="1"/>
</dbReference>
<dbReference type="SMART" id="SM00490">
    <property type="entry name" value="HELICc"/>
    <property type="match status" value="1"/>
</dbReference>
<dbReference type="Proteomes" id="UP001575652">
    <property type="component" value="Unassembled WGS sequence"/>
</dbReference>
<dbReference type="InterPro" id="IPR014001">
    <property type="entry name" value="Helicase_ATP-bd"/>
</dbReference>
<feature type="domain" description="Helicase ATP-binding" evidence="10">
    <location>
        <begin position="285"/>
        <end position="458"/>
    </location>
</feature>
<keyword evidence="7" id="KW-0234">DNA repair</keyword>
<dbReference type="InterPro" id="IPR047112">
    <property type="entry name" value="RecG/Mfd"/>
</dbReference>
<dbReference type="Pfam" id="PF00271">
    <property type="entry name" value="Helicase_C"/>
    <property type="match status" value="1"/>
</dbReference>
<comment type="caution">
    <text evidence="12">The sequence shown here is derived from an EMBL/GenBank/DDBJ whole genome shotgun (WGS) entry which is preliminary data.</text>
</comment>
<evidence type="ECO:0000256" key="4">
    <source>
        <dbReference type="ARBA" id="ARBA00022806"/>
    </source>
</evidence>
<evidence type="ECO:0000256" key="5">
    <source>
        <dbReference type="ARBA" id="ARBA00022840"/>
    </source>
</evidence>
<organism evidence="12 13">
    <name type="scientific">Arthrobacter halodurans</name>
    <dbReference type="NCBI Taxonomy" id="516699"/>
    <lineage>
        <taxon>Bacteria</taxon>
        <taxon>Bacillati</taxon>
        <taxon>Actinomycetota</taxon>
        <taxon>Actinomycetes</taxon>
        <taxon>Micrococcales</taxon>
        <taxon>Micrococcaceae</taxon>
        <taxon>Arthrobacter</taxon>
    </lineage>
</organism>
<evidence type="ECO:0000313" key="12">
    <source>
        <dbReference type="EMBL" id="MFB0833133.1"/>
    </source>
</evidence>
<dbReference type="PANTHER" id="PTHR47964:SF1">
    <property type="entry name" value="ATP-DEPENDENT DNA HELICASE HOMOLOG RECG, CHLOROPLASTIC"/>
    <property type="match status" value="1"/>
</dbReference>
<keyword evidence="5" id="KW-0067">ATP-binding</keyword>
<sequence length="756" mass="80992">MTADPTAFGPETGLRDAVGGTTAAAMKKAFGYEHCGAMVRHFPRRYLEVGELTRISTLPVGEDVTIVAEVESVAQRRMQTRKGVLVEVVVRDALGPEQSLLRMTFFNGYQALKELKPDTVAMFSGRVGVYRNHLELTHPDYSLLEDAQDAEPRPIPVYPTSGKLANPKIRKTIETVLAGVTEGSFPDPVPPALLRRRRLPGLVAALESIHRPHEVPEAMRARHRFRYDEALLLQLALAERRVHRRGLEAVSRPGAADGLLARFDAGLPFELTEGQLGTGREIAADLAGSSPMNRLLQGEVGSGKTLVALRAMLQVIDSGGQAALLAPTEVLAQQHYHSIRRALGPLAEAGLLGGAEDGTRVDLLTGSMPTSARKAVLLRMASGEAGIVVGTHALLSDHVVFAELGLVVVDEQHRFGVEQRDTLRAKAGSMPHMLVMTATPIPRTVAMTVFGDLETSVLRGLPAGRAPISTHVVPLGEERFRSRMFSLMREEVDRGHQVYVVCPRITETQPEDDDAASAGADGHPDADRTPDGTPDGAPGGSGGPAPSGPPRPAKMTVEKMVALLASLPELRGVSVGMLHGRMATEDKARSMSDFEAGRTGILVSTTVIEVGVDVPNATLMAIVDADSFGISQLHQLRGRVGRGGLPGTCLLATWLPPDHPSRQRLAAVAATTDGFALAEEDLKERREGDILGASQSGRRSTLKLLRVIQDAELIARAREDAEEIVDGPGGLAAHPALQRAVGDWLDEDMQAFLERG</sequence>
<evidence type="ECO:0000256" key="3">
    <source>
        <dbReference type="ARBA" id="ARBA00022801"/>
    </source>
</evidence>
<evidence type="ECO:0000256" key="8">
    <source>
        <dbReference type="ARBA" id="ARBA00049819"/>
    </source>
</evidence>
<evidence type="ECO:0000256" key="2">
    <source>
        <dbReference type="ARBA" id="ARBA00022763"/>
    </source>
</evidence>
<dbReference type="PROSITE" id="PS51194">
    <property type="entry name" value="HELICASE_CTER"/>
    <property type="match status" value="1"/>
</dbReference>
<dbReference type="SUPFAM" id="SSF52540">
    <property type="entry name" value="P-loop containing nucleoside triphosphate hydrolases"/>
    <property type="match status" value="2"/>
</dbReference>
<dbReference type="Pfam" id="PF17191">
    <property type="entry name" value="RecG_wedge"/>
    <property type="match status" value="1"/>
</dbReference>
<keyword evidence="6" id="KW-0238">DNA-binding</keyword>
<evidence type="ECO:0000256" key="6">
    <source>
        <dbReference type="ARBA" id="ARBA00023125"/>
    </source>
</evidence>
<keyword evidence="2" id="KW-0227">DNA damage</keyword>
<proteinExistence type="predicted"/>
<dbReference type="SMART" id="SM00487">
    <property type="entry name" value="DEXDc"/>
    <property type="match status" value="1"/>
</dbReference>
<dbReference type="Gene3D" id="3.40.50.300">
    <property type="entry name" value="P-loop containing nucleotide triphosphate hydrolases"/>
    <property type="match status" value="2"/>
</dbReference>
<protein>
    <recommendedName>
        <fullName evidence="8">Probable DNA 3'-5' helicase RecG</fullName>
    </recommendedName>
</protein>